<evidence type="ECO:0000313" key="1">
    <source>
        <dbReference type="EMBL" id="SEP40939.1"/>
    </source>
</evidence>
<protein>
    <recommendedName>
        <fullName evidence="3">Glycosyl transferase family 2</fullName>
    </recommendedName>
</protein>
<dbReference type="Gene3D" id="3.90.550.10">
    <property type="entry name" value="Spore Coat Polysaccharide Biosynthesis Protein SpsA, Chain A"/>
    <property type="match status" value="1"/>
</dbReference>
<organism evidence="1 2">
    <name type="scientific">Propionispora vibrioides</name>
    <dbReference type="NCBI Taxonomy" id="112903"/>
    <lineage>
        <taxon>Bacteria</taxon>
        <taxon>Bacillati</taxon>
        <taxon>Bacillota</taxon>
        <taxon>Negativicutes</taxon>
        <taxon>Selenomonadales</taxon>
        <taxon>Sporomusaceae</taxon>
        <taxon>Propionispora</taxon>
    </lineage>
</organism>
<evidence type="ECO:0008006" key="3">
    <source>
        <dbReference type="Google" id="ProtNLM"/>
    </source>
</evidence>
<dbReference type="RefSeq" id="WP_091750377.1">
    <property type="nucleotide sequence ID" value="NZ_FODY01000026.1"/>
</dbReference>
<reference evidence="1 2" key="1">
    <citation type="submission" date="2016-10" db="EMBL/GenBank/DDBJ databases">
        <authorList>
            <person name="de Groot N.N."/>
        </authorList>
    </citation>
    <scope>NUCLEOTIDE SEQUENCE [LARGE SCALE GENOMIC DNA]</scope>
    <source>
        <strain evidence="1 2">DSM 13305</strain>
    </source>
</reference>
<dbReference type="SUPFAM" id="SSF53448">
    <property type="entry name" value="Nucleotide-diphospho-sugar transferases"/>
    <property type="match status" value="1"/>
</dbReference>
<evidence type="ECO:0000313" key="2">
    <source>
        <dbReference type="Proteomes" id="UP000198847"/>
    </source>
</evidence>
<dbReference type="InterPro" id="IPR029044">
    <property type="entry name" value="Nucleotide-diphossugar_trans"/>
</dbReference>
<keyword evidence="2" id="KW-1185">Reference proteome</keyword>
<dbReference type="AlphaFoldDB" id="A0A1H8XLZ0"/>
<proteinExistence type="predicted"/>
<dbReference type="OrthoDB" id="7593663at2"/>
<dbReference type="STRING" id="112903.SAMN04490178_1265"/>
<dbReference type="EMBL" id="FODY01000026">
    <property type="protein sequence ID" value="SEP40939.1"/>
    <property type="molecule type" value="Genomic_DNA"/>
</dbReference>
<accession>A0A1H8XLZ0</accession>
<name>A0A1H8XLZ0_9FIRM</name>
<dbReference type="Proteomes" id="UP000198847">
    <property type="component" value="Unassembled WGS sequence"/>
</dbReference>
<gene>
    <name evidence="1" type="ORF">SAMN04490178_1265</name>
</gene>
<sequence>MATNDIWGITTYFNPAKYKSKKENYLTFRQESKRNGLNLLCVELAFNDANYELTKNDADIMIYVKAKGNSIMWQKERLLNIGLKKLPRECKKIIWIDCDILFENKNWVTETAKLLDNYYIIQPFKNAYKLTCEEKFPVDITNRAVGGNNGEKLPSFAYVVTNEGFSTDKYCGHKGYCWAGRRELFDKIGFYDAAILGEGDSVMAHAFIGVPVTGYTEKLPPKCKAHQILWAEKAFNIVNNSIYYMNYNIFHLYHGESKNRLYREKCLHYALNDFDPDTDIRINPHNLVWEWSSDKLKLHQFMFEYFYQRKED</sequence>